<keyword evidence="1" id="KW-0175">Coiled coil</keyword>
<evidence type="ECO:0000313" key="3">
    <source>
        <dbReference type="Proteomes" id="UP000799291"/>
    </source>
</evidence>
<gene>
    <name evidence="2" type="ORF">K458DRAFT_396343</name>
</gene>
<sequence>MDDPGTEKVADTTASKEEVEKPIIDVTQLIEEDEKLREKVAAIEQKTSVEIINEEKVLLLGASQSALTILPGPSFDEATGEDAEGVKKRLQKAIQELIDRETARANATKLELQALKEQMERYETLTERKEVLPLAAGSDNGHEAEPTPEEMQPYIENRVREIRLNDFYITDSWRDRKNYPSTLAVIDVPLGGPRKDDTDDTECRK</sequence>
<feature type="coiled-coil region" evidence="1">
    <location>
        <begin position="80"/>
        <end position="132"/>
    </location>
</feature>
<protein>
    <submittedName>
        <fullName evidence="2">Uncharacterized protein</fullName>
    </submittedName>
</protein>
<dbReference type="EMBL" id="MU005626">
    <property type="protein sequence ID" value="KAF2677085.1"/>
    <property type="molecule type" value="Genomic_DNA"/>
</dbReference>
<evidence type="ECO:0000313" key="2">
    <source>
        <dbReference type="EMBL" id="KAF2677085.1"/>
    </source>
</evidence>
<accession>A0A6G1IG25</accession>
<proteinExistence type="predicted"/>
<evidence type="ECO:0000256" key="1">
    <source>
        <dbReference type="SAM" id="Coils"/>
    </source>
</evidence>
<keyword evidence="3" id="KW-1185">Reference proteome</keyword>
<dbReference type="AlphaFoldDB" id="A0A6G1IG25"/>
<name>A0A6G1IG25_9PLEO</name>
<dbReference type="Proteomes" id="UP000799291">
    <property type="component" value="Unassembled WGS sequence"/>
</dbReference>
<organism evidence="2 3">
    <name type="scientific">Lentithecium fluviatile CBS 122367</name>
    <dbReference type="NCBI Taxonomy" id="1168545"/>
    <lineage>
        <taxon>Eukaryota</taxon>
        <taxon>Fungi</taxon>
        <taxon>Dikarya</taxon>
        <taxon>Ascomycota</taxon>
        <taxon>Pezizomycotina</taxon>
        <taxon>Dothideomycetes</taxon>
        <taxon>Pleosporomycetidae</taxon>
        <taxon>Pleosporales</taxon>
        <taxon>Massarineae</taxon>
        <taxon>Lentitheciaceae</taxon>
        <taxon>Lentithecium</taxon>
    </lineage>
</organism>
<reference evidence="2" key="1">
    <citation type="journal article" date="2020" name="Stud. Mycol.">
        <title>101 Dothideomycetes genomes: a test case for predicting lifestyles and emergence of pathogens.</title>
        <authorList>
            <person name="Haridas S."/>
            <person name="Albert R."/>
            <person name="Binder M."/>
            <person name="Bloem J."/>
            <person name="Labutti K."/>
            <person name="Salamov A."/>
            <person name="Andreopoulos B."/>
            <person name="Baker S."/>
            <person name="Barry K."/>
            <person name="Bills G."/>
            <person name="Bluhm B."/>
            <person name="Cannon C."/>
            <person name="Castanera R."/>
            <person name="Culley D."/>
            <person name="Daum C."/>
            <person name="Ezra D."/>
            <person name="Gonzalez J."/>
            <person name="Henrissat B."/>
            <person name="Kuo A."/>
            <person name="Liang C."/>
            <person name="Lipzen A."/>
            <person name="Lutzoni F."/>
            <person name="Magnuson J."/>
            <person name="Mondo S."/>
            <person name="Nolan M."/>
            <person name="Ohm R."/>
            <person name="Pangilinan J."/>
            <person name="Park H.-J."/>
            <person name="Ramirez L."/>
            <person name="Alfaro M."/>
            <person name="Sun H."/>
            <person name="Tritt A."/>
            <person name="Yoshinaga Y."/>
            <person name="Zwiers L.-H."/>
            <person name="Turgeon B."/>
            <person name="Goodwin S."/>
            <person name="Spatafora J."/>
            <person name="Crous P."/>
            <person name="Grigoriev I."/>
        </authorList>
    </citation>
    <scope>NUCLEOTIDE SEQUENCE</scope>
    <source>
        <strain evidence="2">CBS 122367</strain>
    </source>
</reference>